<accession>B1ZTJ8</accession>
<protein>
    <recommendedName>
        <fullName evidence="4">Outer membrane protein beta-barrel domain-containing protein</fullName>
    </recommendedName>
</protein>
<proteinExistence type="predicted"/>
<sequence length="218" mass="22858">MRKLLSFISVQTLLAVATILFAGSPLPAQQVVAGLPGQRVLGERTISADAGTVDVDAIDEHGYVVGADVNFPATANLDLGLHIGHGWIDAGNVGLKDTTISAAAVVHPAAAGLKPFAGVLIGHQKLEFDVGRFGTTEKSGIWGGAVGLEVPAGRATLTPSISYTDSFDGSTDRSTHFTLHANLWLTDKVATYADLTYVDFAGDGDNAWTARLGVRWKF</sequence>
<dbReference type="STRING" id="452637.Oter_0653"/>
<dbReference type="SUPFAM" id="SSF56935">
    <property type="entry name" value="Porins"/>
    <property type="match status" value="1"/>
</dbReference>
<evidence type="ECO:0008006" key="4">
    <source>
        <dbReference type="Google" id="ProtNLM"/>
    </source>
</evidence>
<organism evidence="2 3">
    <name type="scientific">Opitutus terrae (strain DSM 11246 / JCM 15787 / PB90-1)</name>
    <dbReference type="NCBI Taxonomy" id="452637"/>
    <lineage>
        <taxon>Bacteria</taxon>
        <taxon>Pseudomonadati</taxon>
        <taxon>Verrucomicrobiota</taxon>
        <taxon>Opitutia</taxon>
        <taxon>Opitutales</taxon>
        <taxon>Opitutaceae</taxon>
        <taxon>Opitutus</taxon>
    </lineage>
</organism>
<dbReference type="EMBL" id="CP001032">
    <property type="protein sequence ID" value="ACB73943.1"/>
    <property type="molecule type" value="Genomic_DNA"/>
</dbReference>
<dbReference type="HOGENOM" id="CLU_1265887_0_0_0"/>
<reference evidence="2 3" key="1">
    <citation type="journal article" date="2011" name="J. Bacteriol.">
        <title>Genome sequence of the verrucomicrobium Opitutus terrae PB90-1, an abundant inhabitant of rice paddy soil ecosystems.</title>
        <authorList>
            <person name="van Passel M.W."/>
            <person name="Kant R."/>
            <person name="Palva A."/>
            <person name="Copeland A."/>
            <person name="Lucas S."/>
            <person name="Lapidus A."/>
            <person name="Glavina del Rio T."/>
            <person name="Pitluck S."/>
            <person name="Goltsman E."/>
            <person name="Clum A."/>
            <person name="Sun H."/>
            <person name="Schmutz J."/>
            <person name="Larimer F.W."/>
            <person name="Land M.L."/>
            <person name="Hauser L."/>
            <person name="Kyrpides N."/>
            <person name="Mikhailova N."/>
            <person name="Richardson P.P."/>
            <person name="Janssen P.H."/>
            <person name="de Vos W.M."/>
            <person name="Smidt H."/>
        </authorList>
    </citation>
    <scope>NUCLEOTIDE SEQUENCE [LARGE SCALE GENOMIC DNA]</scope>
    <source>
        <strain evidence="3">DSM 11246 / JCM 15787 / PB90-1</strain>
    </source>
</reference>
<name>B1ZTJ8_OPITP</name>
<keyword evidence="3" id="KW-1185">Reference proteome</keyword>
<dbReference type="Proteomes" id="UP000007013">
    <property type="component" value="Chromosome"/>
</dbReference>
<evidence type="ECO:0000256" key="1">
    <source>
        <dbReference type="SAM" id="SignalP"/>
    </source>
</evidence>
<evidence type="ECO:0000313" key="3">
    <source>
        <dbReference type="Proteomes" id="UP000007013"/>
    </source>
</evidence>
<feature type="chain" id="PRO_5002772691" description="Outer membrane protein beta-barrel domain-containing protein" evidence="1">
    <location>
        <begin position="23"/>
        <end position="218"/>
    </location>
</feature>
<dbReference type="AlphaFoldDB" id="B1ZTJ8"/>
<dbReference type="RefSeq" id="WP_012373481.1">
    <property type="nucleotide sequence ID" value="NC_010571.1"/>
</dbReference>
<feature type="signal peptide" evidence="1">
    <location>
        <begin position="1"/>
        <end position="22"/>
    </location>
</feature>
<evidence type="ECO:0000313" key="2">
    <source>
        <dbReference type="EMBL" id="ACB73943.1"/>
    </source>
</evidence>
<dbReference type="OrthoDB" id="192701at2"/>
<dbReference type="KEGG" id="ote:Oter_0653"/>
<gene>
    <name evidence="2" type="ordered locus">Oter_0653</name>
</gene>
<keyword evidence="1" id="KW-0732">Signal</keyword>